<keyword evidence="8" id="KW-0175">Coiled coil</keyword>
<feature type="chain" id="PRO_5016622552" evidence="9">
    <location>
        <begin position="19"/>
        <end position="457"/>
    </location>
</feature>
<keyword evidence="3" id="KW-0813">Transport</keyword>
<keyword evidence="11" id="KW-1185">Reference proteome</keyword>
<comment type="similarity">
    <text evidence="2">Belongs to the outer membrane factor (OMF) (TC 1.B.17) family.</text>
</comment>
<keyword evidence="4" id="KW-1134">Transmembrane beta strand</keyword>
<accession>A0A370QIX7</accession>
<evidence type="ECO:0000256" key="1">
    <source>
        <dbReference type="ARBA" id="ARBA00004442"/>
    </source>
</evidence>
<evidence type="ECO:0000313" key="11">
    <source>
        <dbReference type="Proteomes" id="UP000255317"/>
    </source>
</evidence>
<comment type="caution">
    <text evidence="10">The sequence shown here is derived from an EMBL/GenBank/DDBJ whole genome shotgun (WGS) entry which is preliminary data.</text>
</comment>
<protein>
    <submittedName>
        <fullName evidence="10">Outer membrane protein TolC</fullName>
    </submittedName>
</protein>
<dbReference type="GO" id="GO:0015288">
    <property type="term" value="F:porin activity"/>
    <property type="evidence" value="ECO:0007669"/>
    <property type="project" value="TreeGrafter"/>
</dbReference>
<dbReference type="GO" id="GO:1990281">
    <property type="term" value="C:efflux pump complex"/>
    <property type="evidence" value="ECO:0007669"/>
    <property type="project" value="TreeGrafter"/>
</dbReference>
<comment type="subcellular location">
    <subcellularLocation>
        <location evidence="1">Cell outer membrane</location>
    </subcellularLocation>
</comment>
<keyword evidence="9" id="KW-0732">Signal</keyword>
<proteinExistence type="inferred from homology"/>
<evidence type="ECO:0000256" key="6">
    <source>
        <dbReference type="ARBA" id="ARBA00023136"/>
    </source>
</evidence>
<dbReference type="Proteomes" id="UP000255317">
    <property type="component" value="Unassembled WGS sequence"/>
</dbReference>
<reference evidence="10 11" key="1">
    <citation type="submission" date="2018-07" db="EMBL/GenBank/DDBJ databases">
        <title>Genomic Encyclopedia of Type Strains, Phase IV (KMG-IV): sequencing the most valuable type-strain genomes for metagenomic binning, comparative biology and taxonomic classification.</title>
        <authorList>
            <person name="Goeker M."/>
        </authorList>
    </citation>
    <scope>NUCLEOTIDE SEQUENCE [LARGE SCALE GENOMIC DNA]</scope>
    <source>
        <strain evidence="10 11">DSM 101478</strain>
    </source>
</reference>
<evidence type="ECO:0000256" key="3">
    <source>
        <dbReference type="ARBA" id="ARBA00022448"/>
    </source>
</evidence>
<evidence type="ECO:0000256" key="9">
    <source>
        <dbReference type="SAM" id="SignalP"/>
    </source>
</evidence>
<dbReference type="Pfam" id="PF02321">
    <property type="entry name" value="OEP"/>
    <property type="match status" value="2"/>
</dbReference>
<evidence type="ECO:0000313" key="10">
    <source>
        <dbReference type="EMBL" id="RDK88289.1"/>
    </source>
</evidence>
<evidence type="ECO:0000256" key="8">
    <source>
        <dbReference type="SAM" id="Coils"/>
    </source>
</evidence>
<organism evidence="10 11">
    <name type="scientific">Marinirhabdus gelatinilytica</name>
    <dbReference type="NCBI Taxonomy" id="1703343"/>
    <lineage>
        <taxon>Bacteria</taxon>
        <taxon>Pseudomonadati</taxon>
        <taxon>Bacteroidota</taxon>
        <taxon>Flavobacteriia</taxon>
        <taxon>Flavobacteriales</taxon>
        <taxon>Flavobacteriaceae</taxon>
    </lineage>
</organism>
<keyword evidence="5" id="KW-0812">Transmembrane</keyword>
<dbReference type="GO" id="GO:0015562">
    <property type="term" value="F:efflux transmembrane transporter activity"/>
    <property type="evidence" value="ECO:0007669"/>
    <property type="project" value="InterPro"/>
</dbReference>
<keyword evidence="6" id="KW-0472">Membrane</keyword>
<dbReference type="GO" id="GO:0009279">
    <property type="term" value="C:cell outer membrane"/>
    <property type="evidence" value="ECO:0007669"/>
    <property type="project" value="UniProtKB-SubCell"/>
</dbReference>
<keyword evidence="7" id="KW-0998">Cell outer membrane</keyword>
<evidence type="ECO:0000256" key="2">
    <source>
        <dbReference type="ARBA" id="ARBA00007613"/>
    </source>
</evidence>
<dbReference type="EMBL" id="QRAO01000001">
    <property type="protein sequence ID" value="RDK88289.1"/>
    <property type="molecule type" value="Genomic_DNA"/>
</dbReference>
<dbReference type="SUPFAM" id="SSF56954">
    <property type="entry name" value="Outer membrane efflux proteins (OEP)"/>
    <property type="match status" value="1"/>
</dbReference>
<dbReference type="PANTHER" id="PTHR30026">
    <property type="entry name" value="OUTER MEMBRANE PROTEIN TOLC"/>
    <property type="match status" value="1"/>
</dbReference>
<dbReference type="Gene3D" id="1.20.1600.10">
    <property type="entry name" value="Outer membrane efflux proteins (OEP)"/>
    <property type="match status" value="1"/>
</dbReference>
<sequence>MKQFLITALLLTSLVATGQNKTYSFSLEEAITFALDSNYTALNARRDIAKAIKQKWETTATGLPQLSGNITYQNNLKQQVTLIPAEFSGGEPGTFVPVIFGTKQNASAVATLNQLIFDGSYLVGLQAAKAFLDFSENAAEKTNLEVRKGVINAYGSVLLSEELITIFERNKENLEKNLYETRKIFENGLTEEESVEQLEVTLLDIETQLSNAQRSSTIARQMFNVALGIPAESEVFFEDNLGTLAAQGNNLQLLDENLDIEKNADYKIAYNLTEQRSLEMKLEKSRALPSISAFVNYGTSAFRNDFDFLDTSEPWFQSSLLGVSMNIPIFSSGMRSAKTQRARIALDQAKTQLEETKQNVTLQLNTARSNYQFAIEKFENAKKNKALAERIETKNQVKFTEGLSTSFDLRQAQTQLYTAQQQYFQSMLDVINAKAEIETVLNTPELRIESEEIKGKY</sequence>
<dbReference type="AlphaFoldDB" id="A0A370QIX7"/>
<feature type="coiled-coil region" evidence="8">
    <location>
        <begin position="339"/>
        <end position="384"/>
    </location>
</feature>
<feature type="signal peptide" evidence="9">
    <location>
        <begin position="1"/>
        <end position="18"/>
    </location>
</feature>
<dbReference type="RefSeq" id="WP_115122008.1">
    <property type="nucleotide sequence ID" value="NZ_QRAO01000001.1"/>
</dbReference>
<evidence type="ECO:0000256" key="4">
    <source>
        <dbReference type="ARBA" id="ARBA00022452"/>
    </source>
</evidence>
<gene>
    <name evidence="10" type="ORF">C8D94_101159</name>
</gene>
<evidence type="ECO:0000256" key="7">
    <source>
        <dbReference type="ARBA" id="ARBA00023237"/>
    </source>
</evidence>
<evidence type="ECO:0000256" key="5">
    <source>
        <dbReference type="ARBA" id="ARBA00022692"/>
    </source>
</evidence>
<name>A0A370QIX7_9FLAO</name>
<dbReference type="OrthoDB" id="367883at2"/>
<dbReference type="InterPro" id="IPR051906">
    <property type="entry name" value="TolC-like"/>
</dbReference>
<dbReference type="PANTHER" id="PTHR30026:SF20">
    <property type="entry name" value="OUTER MEMBRANE PROTEIN TOLC"/>
    <property type="match status" value="1"/>
</dbReference>
<dbReference type="InterPro" id="IPR003423">
    <property type="entry name" value="OMP_efflux"/>
</dbReference>